<keyword evidence="3" id="KW-1003">Cell membrane</keyword>
<dbReference type="EMBL" id="CP036263">
    <property type="protein sequence ID" value="QDS99500.1"/>
    <property type="molecule type" value="Genomic_DNA"/>
</dbReference>
<evidence type="ECO:0000256" key="4">
    <source>
        <dbReference type="ARBA" id="ARBA00022692"/>
    </source>
</evidence>
<dbReference type="KEGG" id="amob:HG15A2_28240"/>
<proteinExistence type="inferred from homology"/>
<evidence type="ECO:0000256" key="8">
    <source>
        <dbReference type="SAM" id="MobiDB-lite"/>
    </source>
</evidence>
<comment type="similarity">
    <text evidence="2 7">Belongs to the ExbD/TolR family.</text>
</comment>
<organism evidence="10 11">
    <name type="scientific">Adhaeretor mobilis</name>
    <dbReference type="NCBI Taxonomy" id="1930276"/>
    <lineage>
        <taxon>Bacteria</taxon>
        <taxon>Pseudomonadati</taxon>
        <taxon>Planctomycetota</taxon>
        <taxon>Planctomycetia</taxon>
        <taxon>Pirellulales</taxon>
        <taxon>Lacipirellulaceae</taxon>
        <taxon>Adhaeretor</taxon>
    </lineage>
</organism>
<keyword evidence="6 9" id="KW-0472">Membrane</keyword>
<dbReference type="Pfam" id="PF02472">
    <property type="entry name" value="ExbD"/>
    <property type="match status" value="1"/>
</dbReference>
<dbReference type="Proteomes" id="UP000319852">
    <property type="component" value="Chromosome"/>
</dbReference>
<evidence type="ECO:0000313" key="10">
    <source>
        <dbReference type="EMBL" id="QDS99500.1"/>
    </source>
</evidence>
<evidence type="ECO:0000256" key="1">
    <source>
        <dbReference type="ARBA" id="ARBA00004162"/>
    </source>
</evidence>
<dbReference type="GO" id="GO:0022857">
    <property type="term" value="F:transmembrane transporter activity"/>
    <property type="evidence" value="ECO:0007669"/>
    <property type="project" value="InterPro"/>
</dbReference>
<dbReference type="PANTHER" id="PTHR30558">
    <property type="entry name" value="EXBD MEMBRANE COMPONENT OF PMF-DRIVEN MACROMOLECULE IMPORT SYSTEM"/>
    <property type="match status" value="1"/>
</dbReference>
<protein>
    <submittedName>
        <fullName evidence="10">Biopolymer transport protein ExbD/TolR</fullName>
    </submittedName>
</protein>
<feature type="compositionally biased region" description="Basic and acidic residues" evidence="8">
    <location>
        <begin position="16"/>
        <end position="25"/>
    </location>
</feature>
<feature type="region of interest" description="Disordered" evidence="8">
    <location>
        <begin position="1"/>
        <end position="26"/>
    </location>
</feature>
<comment type="subcellular location">
    <subcellularLocation>
        <location evidence="1">Cell membrane</location>
        <topology evidence="1">Single-pass membrane protein</topology>
    </subcellularLocation>
    <subcellularLocation>
        <location evidence="7">Cell membrane</location>
        <topology evidence="7">Single-pass type II membrane protein</topology>
    </subcellularLocation>
</comment>
<keyword evidence="5 9" id="KW-1133">Transmembrane helix</keyword>
<evidence type="ECO:0000313" key="11">
    <source>
        <dbReference type="Proteomes" id="UP000319852"/>
    </source>
</evidence>
<sequence length="161" mass="17530">MSTSTADWQDELDEAPDLRGGRALEDPDMDITPMIDVTFLLLIFFIVCSNIDSQSPIELAKARNGVGVGERESIVIEVLAGGVDSAPVMLEDGTQLSEDPDEMKEELRLAIEKVRETDPSKIHAMIKADGNVSCRDVRNVAAGASKVEGMNIHFAVRESDK</sequence>
<keyword evidence="11" id="KW-1185">Reference proteome</keyword>
<dbReference type="RefSeq" id="WP_145060711.1">
    <property type="nucleotide sequence ID" value="NZ_CP036263.1"/>
</dbReference>
<evidence type="ECO:0000256" key="2">
    <source>
        <dbReference type="ARBA" id="ARBA00005811"/>
    </source>
</evidence>
<evidence type="ECO:0000256" key="7">
    <source>
        <dbReference type="RuleBase" id="RU003879"/>
    </source>
</evidence>
<dbReference type="PANTHER" id="PTHR30558:SF3">
    <property type="entry name" value="BIOPOLYMER TRANSPORT PROTEIN EXBD-RELATED"/>
    <property type="match status" value="1"/>
</dbReference>
<dbReference type="AlphaFoldDB" id="A0A517MX93"/>
<dbReference type="GO" id="GO:0015031">
    <property type="term" value="P:protein transport"/>
    <property type="evidence" value="ECO:0007669"/>
    <property type="project" value="UniProtKB-KW"/>
</dbReference>
<evidence type="ECO:0000256" key="3">
    <source>
        <dbReference type="ARBA" id="ARBA00022475"/>
    </source>
</evidence>
<accession>A0A517MX93</accession>
<name>A0A517MX93_9BACT</name>
<gene>
    <name evidence="10" type="ORF">HG15A2_28240</name>
</gene>
<keyword evidence="4 7" id="KW-0812">Transmembrane</keyword>
<evidence type="ECO:0000256" key="9">
    <source>
        <dbReference type="SAM" id="Phobius"/>
    </source>
</evidence>
<feature type="transmembrane region" description="Helical" evidence="9">
    <location>
        <begin position="31"/>
        <end position="51"/>
    </location>
</feature>
<reference evidence="10 11" key="1">
    <citation type="submission" date="2019-02" db="EMBL/GenBank/DDBJ databases">
        <title>Deep-cultivation of Planctomycetes and their phenomic and genomic characterization uncovers novel biology.</title>
        <authorList>
            <person name="Wiegand S."/>
            <person name="Jogler M."/>
            <person name="Boedeker C."/>
            <person name="Pinto D."/>
            <person name="Vollmers J."/>
            <person name="Rivas-Marin E."/>
            <person name="Kohn T."/>
            <person name="Peeters S.H."/>
            <person name="Heuer A."/>
            <person name="Rast P."/>
            <person name="Oberbeckmann S."/>
            <person name="Bunk B."/>
            <person name="Jeske O."/>
            <person name="Meyerdierks A."/>
            <person name="Storesund J.E."/>
            <person name="Kallscheuer N."/>
            <person name="Luecker S."/>
            <person name="Lage O.M."/>
            <person name="Pohl T."/>
            <person name="Merkel B.J."/>
            <person name="Hornburger P."/>
            <person name="Mueller R.-W."/>
            <person name="Bruemmer F."/>
            <person name="Labrenz M."/>
            <person name="Spormann A.M."/>
            <person name="Op den Camp H."/>
            <person name="Overmann J."/>
            <person name="Amann R."/>
            <person name="Jetten M.S.M."/>
            <person name="Mascher T."/>
            <person name="Medema M.H."/>
            <person name="Devos D.P."/>
            <person name="Kaster A.-K."/>
            <person name="Ovreas L."/>
            <person name="Rohde M."/>
            <person name="Galperin M.Y."/>
            <person name="Jogler C."/>
        </authorList>
    </citation>
    <scope>NUCLEOTIDE SEQUENCE [LARGE SCALE GENOMIC DNA]</scope>
    <source>
        <strain evidence="10 11">HG15A2</strain>
    </source>
</reference>
<evidence type="ECO:0000256" key="5">
    <source>
        <dbReference type="ARBA" id="ARBA00022989"/>
    </source>
</evidence>
<keyword evidence="7" id="KW-0653">Protein transport</keyword>
<dbReference type="GO" id="GO:0005886">
    <property type="term" value="C:plasma membrane"/>
    <property type="evidence" value="ECO:0007669"/>
    <property type="project" value="UniProtKB-SubCell"/>
</dbReference>
<dbReference type="OrthoDB" id="9793581at2"/>
<keyword evidence="7" id="KW-0813">Transport</keyword>
<dbReference type="InterPro" id="IPR003400">
    <property type="entry name" value="ExbD"/>
</dbReference>
<evidence type="ECO:0000256" key="6">
    <source>
        <dbReference type="ARBA" id="ARBA00023136"/>
    </source>
</evidence>